<reference evidence="1 2" key="1">
    <citation type="submission" date="2018-12" db="EMBL/GenBank/DDBJ databases">
        <title>Flammeovirga pectinis sp. nov., isolated from the gut of the Korean scallop, Patinopecten yessoensis.</title>
        <authorList>
            <person name="Bae J.-W."/>
            <person name="Jeong Y.-S."/>
            <person name="Kang W."/>
        </authorList>
    </citation>
    <scope>NUCLEOTIDE SEQUENCE [LARGE SCALE GENOMIC DNA]</scope>
    <source>
        <strain evidence="1 2">L12M1</strain>
    </source>
</reference>
<dbReference type="EMBL" id="CP034563">
    <property type="protein sequence ID" value="AZQ65257.1"/>
    <property type="molecule type" value="Genomic_DNA"/>
</dbReference>
<dbReference type="KEGG" id="fll:EI427_23880"/>
<proteinExistence type="predicted"/>
<sequence>MKKYYNSILIIAILIIALTNLSYAQFITKSVTGGVEIVGYTGKVPKKLVIPKSIKAKNVIQIGDNAFKNKNLESVDMSKAIHLKSIQIGAFSKNLNLKQALFSSSLEELYANAFNNTGLTDVDLTSAKNLRLIGNMVFNDTIINAIWLPNTVDLPVYAKLDNNIQTFSVSLNAKNEATITNYYKGRQHKKSNYLKINIPALIPTSKKKIVAIGEKAFMTKDYKSISTQPERFRNLMNIINLKELDMSNAIYLKSIGANAFNGNINLKSSIFSKFPPKIESIGDSAFWKCNSLTNVDLTSYKSLKTVGKDIAGGTNLYEDIWLPSSVKSKGVHIHSNLIVAELNGDKVKITGFEFRSLNPNFKIIIPAVIPTSSKKIEAISSNVFNGKNLESVDMGKAIHIKRFGSGVFQKNKQLTKVIFPPNIEEIKANVFQETGLIDIDLSGLKKLSFIGKAMFSGDNLNSIWLPSTLDQADYLSKFNHYQTFWVSLKNNDEEATIIGYATGAKHVIGDKSGKLIIPELIPTSSKKIVAIGDKAFMTNQYIDTRTKKKTTNNINLKELDMSKATHLKSIGANAFNGNKILKSSIFSKFPPSIEFIGDSAFWKCNSLTNVDLTSYTSLKTVGKDIAGGTKFHEDIWLPSSVTSKGVHINSNLIIAKLNGDKVTITDFELKSLTTNLKPLIMPAVIPGSSKKIEVIGENAFKGKFNSTFNTSIIKIDFSNAIHLKDIRKYAFRGNFGISEVILEDLGELKMIGKMAFSGLHNLTRISLKKLPKLTKIEDKAFAQNTKLKTVEYDCAIDGDIIDKTAFSGTNFQQLDRDLTKGRNKIVLAKDKSGNPKVKNEIYSSAKKHLIFGTYGGVSQSKYEGGFTTNSKLASFKKNLISPEGNCLLIDLPVELAYFKVNSTVNFVELEWETAQEINNDYFTIERSIDGRNFELIKKIDGQGNSNTVTNYQFDDLKLTGKVTYRLTQFDFDGKSESWLQEVFSSEFDKINIITYPNPFVRNIKVRCLNIEDLDTIKFIFVEVETGRRINVDYILNGNEFEFDTRNIGKGIYILQVFVGQKINKQLKIIKAS</sequence>
<dbReference type="InterPro" id="IPR032675">
    <property type="entry name" value="LRR_dom_sf"/>
</dbReference>
<evidence type="ECO:0000313" key="2">
    <source>
        <dbReference type="Proteomes" id="UP000267268"/>
    </source>
</evidence>
<dbReference type="PANTHER" id="PTHR45661">
    <property type="entry name" value="SURFACE ANTIGEN"/>
    <property type="match status" value="1"/>
</dbReference>
<dbReference type="PANTHER" id="PTHR45661:SF3">
    <property type="entry name" value="IG-LIKE DOMAIN-CONTAINING PROTEIN"/>
    <property type="match status" value="1"/>
</dbReference>
<accession>A0A3Q9FSZ4</accession>
<dbReference type="InterPro" id="IPR053139">
    <property type="entry name" value="Surface_bspA-like"/>
</dbReference>
<dbReference type="OrthoDB" id="9814627at2"/>
<dbReference type="Proteomes" id="UP000267268">
    <property type="component" value="Chromosome 2"/>
</dbReference>
<evidence type="ECO:0000313" key="1">
    <source>
        <dbReference type="EMBL" id="AZQ65257.1"/>
    </source>
</evidence>
<dbReference type="SUPFAM" id="SSF52058">
    <property type="entry name" value="L domain-like"/>
    <property type="match status" value="2"/>
</dbReference>
<dbReference type="Gene3D" id="3.80.10.10">
    <property type="entry name" value="Ribonuclease Inhibitor"/>
    <property type="match status" value="5"/>
</dbReference>
<evidence type="ECO:0008006" key="3">
    <source>
        <dbReference type="Google" id="ProtNLM"/>
    </source>
</evidence>
<dbReference type="AlphaFoldDB" id="A0A3Q9FSZ4"/>
<dbReference type="InterPro" id="IPR026906">
    <property type="entry name" value="LRR_5"/>
</dbReference>
<protein>
    <recommendedName>
        <fullName evidence="3">T9SS type A sorting domain-containing protein</fullName>
    </recommendedName>
</protein>
<dbReference type="Pfam" id="PF13306">
    <property type="entry name" value="LRR_5"/>
    <property type="match status" value="5"/>
</dbReference>
<gene>
    <name evidence="1" type="ORF">EI427_23880</name>
</gene>
<keyword evidence="2" id="KW-1185">Reference proteome</keyword>
<name>A0A3Q9FSZ4_9BACT</name>
<dbReference type="RefSeq" id="WP_126619798.1">
    <property type="nucleotide sequence ID" value="NZ_CP034563.1"/>
</dbReference>
<organism evidence="1 2">
    <name type="scientific">Flammeovirga pectinis</name>
    <dbReference type="NCBI Taxonomy" id="2494373"/>
    <lineage>
        <taxon>Bacteria</taxon>
        <taxon>Pseudomonadati</taxon>
        <taxon>Bacteroidota</taxon>
        <taxon>Cytophagia</taxon>
        <taxon>Cytophagales</taxon>
        <taxon>Flammeovirgaceae</taxon>
        <taxon>Flammeovirga</taxon>
    </lineage>
</organism>